<evidence type="ECO:0000313" key="2">
    <source>
        <dbReference type="EMBL" id="GFY63955.1"/>
    </source>
</evidence>
<protein>
    <submittedName>
        <fullName evidence="2">Uncharacterized protein</fullName>
    </submittedName>
</protein>
<organism evidence="2 3">
    <name type="scientific">Trichonephila inaurata madagascariensis</name>
    <dbReference type="NCBI Taxonomy" id="2747483"/>
    <lineage>
        <taxon>Eukaryota</taxon>
        <taxon>Metazoa</taxon>
        <taxon>Ecdysozoa</taxon>
        <taxon>Arthropoda</taxon>
        <taxon>Chelicerata</taxon>
        <taxon>Arachnida</taxon>
        <taxon>Araneae</taxon>
        <taxon>Araneomorphae</taxon>
        <taxon>Entelegynae</taxon>
        <taxon>Araneoidea</taxon>
        <taxon>Nephilidae</taxon>
        <taxon>Trichonephila</taxon>
        <taxon>Trichonephila inaurata</taxon>
    </lineage>
</organism>
<evidence type="ECO:0000313" key="1">
    <source>
        <dbReference type="EMBL" id="GFS60449.1"/>
    </source>
</evidence>
<dbReference type="EMBL" id="BMAV01027578">
    <property type="protein sequence ID" value="GFS60449.1"/>
    <property type="molecule type" value="Genomic_DNA"/>
</dbReference>
<dbReference type="EMBL" id="BMAV01015011">
    <property type="protein sequence ID" value="GFY63955.1"/>
    <property type="molecule type" value="Genomic_DNA"/>
</dbReference>
<sequence length="89" mass="10237">MRCTNQIHKLVSEICLKKTILRMPKRPILEDHNRPPAQQDKQKSLKVSSIAKKIYSASSSRDNSYKIECPSHFEACPLEKFYSQISLSS</sequence>
<name>A0A8X6Y0T6_9ARAC</name>
<dbReference type="Proteomes" id="UP000886998">
    <property type="component" value="Unassembled WGS sequence"/>
</dbReference>
<comment type="caution">
    <text evidence="2">The sequence shown here is derived from an EMBL/GenBank/DDBJ whole genome shotgun (WGS) entry which is preliminary data.</text>
</comment>
<proteinExistence type="predicted"/>
<reference evidence="2" key="1">
    <citation type="submission" date="2020-08" db="EMBL/GenBank/DDBJ databases">
        <title>Multicomponent nature underlies the extraordinary mechanical properties of spider dragline silk.</title>
        <authorList>
            <person name="Kono N."/>
            <person name="Nakamura H."/>
            <person name="Mori M."/>
            <person name="Yoshida Y."/>
            <person name="Ohtoshi R."/>
            <person name="Malay A.D."/>
            <person name="Moran D.A.P."/>
            <person name="Tomita M."/>
            <person name="Numata K."/>
            <person name="Arakawa K."/>
        </authorList>
    </citation>
    <scope>NUCLEOTIDE SEQUENCE</scope>
</reference>
<evidence type="ECO:0000313" key="3">
    <source>
        <dbReference type="Proteomes" id="UP000886998"/>
    </source>
</evidence>
<dbReference type="AlphaFoldDB" id="A0A8X6Y0T6"/>
<keyword evidence="3" id="KW-1185">Reference proteome</keyword>
<accession>A0A8X6Y0T6</accession>
<gene>
    <name evidence="1" type="ORF">TNIN_357661</name>
    <name evidence="2" type="ORF">TNIN_415171</name>
</gene>